<feature type="region of interest" description="Disordered" evidence="1">
    <location>
        <begin position="216"/>
        <end position="248"/>
    </location>
</feature>
<dbReference type="PANTHER" id="PTHR34659">
    <property type="entry name" value="BNAA05G11610D PROTEIN"/>
    <property type="match status" value="1"/>
</dbReference>
<dbReference type="InterPro" id="IPR053273">
    <property type="entry name" value="CST_Regulator"/>
</dbReference>
<comment type="caution">
    <text evidence="2">The sequence shown here is derived from an EMBL/GenBank/DDBJ whole genome shotgun (WGS) entry which is preliminary data.</text>
</comment>
<reference evidence="2 3" key="1">
    <citation type="submission" date="2024-12" db="EMBL/GenBank/DDBJ databases">
        <title>The unique morphological basis and parallel evolutionary history of personate flowers in Penstemon.</title>
        <authorList>
            <person name="Depatie T.H."/>
            <person name="Wessinger C.A."/>
        </authorList>
    </citation>
    <scope>NUCLEOTIDE SEQUENCE [LARGE SCALE GENOMIC DNA]</scope>
    <source>
        <strain evidence="2">WTNN_2</strain>
        <tissue evidence="2">Leaf</tissue>
    </source>
</reference>
<evidence type="ECO:0000256" key="1">
    <source>
        <dbReference type="SAM" id="MobiDB-lite"/>
    </source>
</evidence>
<organism evidence="2 3">
    <name type="scientific">Penstemon smallii</name>
    <dbReference type="NCBI Taxonomy" id="265156"/>
    <lineage>
        <taxon>Eukaryota</taxon>
        <taxon>Viridiplantae</taxon>
        <taxon>Streptophyta</taxon>
        <taxon>Embryophyta</taxon>
        <taxon>Tracheophyta</taxon>
        <taxon>Spermatophyta</taxon>
        <taxon>Magnoliopsida</taxon>
        <taxon>eudicotyledons</taxon>
        <taxon>Gunneridae</taxon>
        <taxon>Pentapetalae</taxon>
        <taxon>asterids</taxon>
        <taxon>lamiids</taxon>
        <taxon>Lamiales</taxon>
        <taxon>Plantaginaceae</taxon>
        <taxon>Cheloneae</taxon>
        <taxon>Penstemon</taxon>
    </lineage>
</organism>
<dbReference type="Proteomes" id="UP001634393">
    <property type="component" value="Unassembled WGS sequence"/>
</dbReference>
<dbReference type="AlphaFoldDB" id="A0ABD3UH81"/>
<gene>
    <name evidence="2" type="ORF">ACJIZ3_010662</name>
</gene>
<dbReference type="PANTHER" id="PTHR34659:SF8">
    <property type="entry name" value="(RAPE) HYPOTHETICAL PROTEIN"/>
    <property type="match status" value="1"/>
</dbReference>
<dbReference type="EMBL" id="JBJXBP010000001">
    <property type="protein sequence ID" value="KAL3848780.1"/>
    <property type="molecule type" value="Genomic_DNA"/>
</dbReference>
<evidence type="ECO:0000313" key="2">
    <source>
        <dbReference type="EMBL" id="KAL3848780.1"/>
    </source>
</evidence>
<sequence>MDFKGIKWAGNLYQKFEAMCLEVEDVTFEDTVKYVENQAQKAGVTVKKFYSEIMGDLLPPSYVDPIKVAAGDLSLNPYAHVDINKNPKHSILDEKKNTEDEVKLSIPNDAYNLSPQISKVLNEFRQRSKKIGIHKRPVGIKRISQSSCISKSSSLSEVRSSMASDDMNATTSSDFVLRHDPRHASLELSSASNKIISSETSDSKCASPAFETKNSADYMRQKMDDSECTSPSFDKDDPDSTSSGRDLPSEFIGTSLNSISFSQSSPSIRSNACEVETVGTSMKDGSFSQLNIISNIESAGKEVIMSSEEIKIIENAVISEPRIDNFSLIKSSKLEESCVFVEREEFHFVQGMEKHKSYKKKIQQALSSKLKSTRKQDQLVHKSGKNNNAGVMMDTDEGKSKAARDSFESDWELI</sequence>
<feature type="region of interest" description="Disordered" evidence="1">
    <location>
        <begin position="369"/>
        <end position="414"/>
    </location>
</feature>
<protein>
    <submittedName>
        <fullName evidence="2">Uncharacterized protein</fullName>
    </submittedName>
</protein>
<proteinExistence type="predicted"/>
<keyword evidence="3" id="KW-1185">Reference proteome</keyword>
<evidence type="ECO:0000313" key="3">
    <source>
        <dbReference type="Proteomes" id="UP001634393"/>
    </source>
</evidence>
<feature type="compositionally biased region" description="Basic and acidic residues" evidence="1">
    <location>
        <begin position="396"/>
        <end position="407"/>
    </location>
</feature>
<name>A0ABD3UH81_9LAMI</name>
<accession>A0ABD3UH81</accession>